<protein>
    <recommendedName>
        <fullName evidence="3">CYTH domain-containing protein</fullName>
    </recommendedName>
</protein>
<evidence type="ECO:0008006" key="3">
    <source>
        <dbReference type="Google" id="ProtNLM"/>
    </source>
</evidence>
<evidence type="ECO:0000313" key="2">
    <source>
        <dbReference type="Proteomes" id="UP001223390"/>
    </source>
</evidence>
<dbReference type="Proteomes" id="UP001223390">
    <property type="component" value="Unassembled WGS sequence"/>
</dbReference>
<gene>
    <name evidence="1" type="ORF">QEZ40_000144</name>
</gene>
<name>A0ABT7GL26_9ACTN</name>
<evidence type="ECO:0000313" key="1">
    <source>
        <dbReference type="EMBL" id="MDK9494274.1"/>
    </source>
</evidence>
<organism evidence="1 2">
    <name type="scientific">Streptomyces katrae</name>
    <dbReference type="NCBI Taxonomy" id="68223"/>
    <lineage>
        <taxon>Bacteria</taxon>
        <taxon>Bacillati</taxon>
        <taxon>Actinomycetota</taxon>
        <taxon>Actinomycetes</taxon>
        <taxon>Kitasatosporales</taxon>
        <taxon>Streptomycetaceae</taxon>
        <taxon>Streptomyces</taxon>
    </lineage>
</organism>
<dbReference type="EMBL" id="JASITI010000001">
    <property type="protein sequence ID" value="MDK9494274.1"/>
    <property type="molecule type" value="Genomic_DNA"/>
</dbReference>
<keyword evidence="2" id="KW-1185">Reference proteome</keyword>
<comment type="caution">
    <text evidence="1">The sequence shown here is derived from an EMBL/GenBank/DDBJ whole genome shotgun (WGS) entry which is preliminary data.</text>
</comment>
<proteinExistence type="predicted"/>
<accession>A0ABT7GL26</accession>
<dbReference type="RefSeq" id="WP_285340168.1">
    <property type="nucleotide sequence ID" value="NZ_JASITI010000001.1"/>
</dbReference>
<reference evidence="1 2" key="1">
    <citation type="submission" date="2023-05" db="EMBL/GenBank/DDBJ databases">
        <title>Sequencing and Assembly of Streptomyces sp. NP73.</title>
        <authorList>
            <person name="Konwar A.N."/>
            <person name="Saikia K."/>
            <person name="Thakur D."/>
        </authorList>
    </citation>
    <scope>NUCLEOTIDE SEQUENCE [LARGE SCALE GENOMIC DNA]</scope>
    <source>
        <strain evidence="1 2">NP73</strain>
    </source>
</reference>
<sequence length="252" mass="27052">MTQSPTAEAAEIKVSFAGTEAAAAFDALGLDRDEGRRRSVHFWDRPARTSGAEVSLPLLERGVILRLRRDREGHGSKEEADLTVKLRPSPGLPPRWLEERKGEDWEYRIEEDRAAPAFKPVVAASLEAGVGFAASLDPGSPGRLLVEEQLELLGAAGPVDGGLDGLTALGPVHAVKWKQEWEELPRAVAVEEWTTEGGLRFVEVSVRADVEDAADAQQLLGGALRARGLALPATGDTKTRIVMTALARALPG</sequence>